<evidence type="ECO:0000256" key="4">
    <source>
        <dbReference type="ARBA" id="ARBA00022801"/>
    </source>
</evidence>
<accession>A0A136KKH5</accession>
<dbReference type="InterPro" id="IPR015927">
    <property type="entry name" value="Peptidase_S24_S26A/B/C"/>
</dbReference>
<evidence type="ECO:0000256" key="9">
    <source>
        <dbReference type="ARBA" id="ARBA00023236"/>
    </source>
</evidence>
<dbReference type="GO" id="GO:0003677">
    <property type="term" value="F:DNA binding"/>
    <property type="evidence" value="ECO:0007669"/>
    <property type="project" value="UniProtKB-KW"/>
</dbReference>
<dbReference type="Gene3D" id="1.10.10.10">
    <property type="entry name" value="Winged helix-like DNA-binding domain superfamily/Winged helix DNA-binding domain"/>
    <property type="match status" value="1"/>
</dbReference>
<dbReference type="GO" id="GO:0006508">
    <property type="term" value="P:proteolysis"/>
    <property type="evidence" value="ECO:0007669"/>
    <property type="project" value="InterPro"/>
</dbReference>
<protein>
    <submittedName>
        <fullName evidence="12">LexA repressor</fullName>
        <ecNumber evidence="12">3.4.21.88</ecNumber>
    </submittedName>
</protein>
<dbReference type="SUPFAM" id="SSF51306">
    <property type="entry name" value="LexA/Signal peptidase"/>
    <property type="match status" value="1"/>
</dbReference>
<evidence type="ECO:0000256" key="6">
    <source>
        <dbReference type="ARBA" id="ARBA00023125"/>
    </source>
</evidence>
<evidence type="ECO:0000256" key="7">
    <source>
        <dbReference type="ARBA" id="ARBA00023163"/>
    </source>
</evidence>
<gene>
    <name evidence="12" type="primary">lexA_1</name>
    <name evidence="12" type="ORF">UZ20_WS6002000237</name>
</gene>
<dbReference type="SUPFAM" id="SSF46785">
    <property type="entry name" value="Winged helix' DNA-binding domain"/>
    <property type="match status" value="1"/>
</dbReference>
<dbReference type="InterPro" id="IPR036286">
    <property type="entry name" value="LexA/Signal_pep-like_sf"/>
</dbReference>
<dbReference type="GO" id="GO:0006260">
    <property type="term" value="P:DNA replication"/>
    <property type="evidence" value="ECO:0007669"/>
    <property type="project" value="UniProtKB-KW"/>
</dbReference>
<organism evidence="12 13">
    <name type="scientific">candidate division WS6 bacterium OLB21</name>
    <dbReference type="NCBI Taxonomy" id="1617427"/>
    <lineage>
        <taxon>Bacteria</taxon>
        <taxon>Candidatus Dojkabacteria</taxon>
    </lineage>
</organism>
<sequence length="211" mass="23036">MAPHLTPAQSTVLKYIKNHILARGYAPTLSELQISLGGITKRAVVKHLEALERKGHILRSSKPRGITLVEDTGSPVMSMNILGYANAGAPLVYAEEQKIGVLRIDKSLLPVTKNVFALIIKGDSMNRRKLNGIPLSNGNYAIVANNQEVRNGDVVLAIIDGCATIKSYRHDGRMVVLYPESTNSLHRPIYLSSDNEASIYGKVISVLRNPV</sequence>
<evidence type="ECO:0000256" key="1">
    <source>
        <dbReference type="ARBA" id="ARBA00022491"/>
    </source>
</evidence>
<keyword evidence="7" id="KW-0804">Transcription</keyword>
<dbReference type="EC" id="3.4.21.88" evidence="12"/>
<dbReference type="InterPro" id="IPR006200">
    <property type="entry name" value="LexA"/>
</dbReference>
<keyword evidence="9" id="KW-0742">SOS response</keyword>
<evidence type="ECO:0000313" key="12">
    <source>
        <dbReference type="EMBL" id="KXK09927.1"/>
    </source>
</evidence>
<dbReference type="InterPro" id="IPR050077">
    <property type="entry name" value="LexA_repressor"/>
</dbReference>
<feature type="domain" description="LexA repressor DNA-binding" evidence="11">
    <location>
        <begin position="4"/>
        <end position="64"/>
    </location>
</feature>
<dbReference type="GO" id="GO:0004252">
    <property type="term" value="F:serine-type endopeptidase activity"/>
    <property type="evidence" value="ECO:0007669"/>
    <property type="project" value="UniProtKB-EC"/>
</dbReference>
<keyword evidence="1" id="KW-0678">Repressor</keyword>
<dbReference type="InterPro" id="IPR036390">
    <property type="entry name" value="WH_DNA-bd_sf"/>
</dbReference>
<evidence type="ECO:0000259" key="10">
    <source>
        <dbReference type="Pfam" id="PF00717"/>
    </source>
</evidence>
<evidence type="ECO:0000313" key="13">
    <source>
        <dbReference type="Proteomes" id="UP000070449"/>
    </source>
</evidence>
<dbReference type="CDD" id="cd06529">
    <property type="entry name" value="S24_LexA-like"/>
    <property type="match status" value="1"/>
</dbReference>
<keyword evidence="3" id="KW-0227">DNA damage</keyword>
<keyword evidence="6" id="KW-0238">DNA-binding</keyword>
<dbReference type="Pfam" id="PF00717">
    <property type="entry name" value="Peptidase_S24"/>
    <property type="match status" value="1"/>
</dbReference>
<keyword evidence="2" id="KW-0235">DNA replication</keyword>
<keyword evidence="5" id="KW-0805">Transcription regulation</keyword>
<evidence type="ECO:0000256" key="3">
    <source>
        <dbReference type="ARBA" id="ARBA00022763"/>
    </source>
</evidence>
<dbReference type="GO" id="GO:0006281">
    <property type="term" value="P:DNA repair"/>
    <property type="evidence" value="ECO:0007669"/>
    <property type="project" value="UniProtKB-KW"/>
</dbReference>
<keyword evidence="8" id="KW-0234">DNA repair</keyword>
<comment type="caution">
    <text evidence="12">The sequence shown here is derived from an EMBL/GenBank/DDBJ whole genome shotgun (WGS) entry which is preliminary data.</text>
</comment>
<name>A0A136KKH5_9BACT</name>
<evidence type="ECO:0000256" key="5">
    <source>
        <dbReference type="ARBA" id="ARBA00023015"/>
    </source>
</evidence>
<dbReference type="Gene3D" id="2.10.109.10">
    <property type="entry name" value="Umud Fragment, subunit A"/>
    <property type="match status" value="1"/>
</dbReference>
<dbReference type="EMBL" id="JYPD01000011">
    <property type="protein sequence ID" value="KXK09927.1"/>
    <property type="molecule type" value="Genomic_DNA"/>
</dbReference>
<dbReference type="GO" id="GO:0045892">
    <property type="term" value="P:negative regulation of DNA-templated transcription"/>
    <property type="evidence" value="ECO:0007669"/>
    <property type="project" value="InterPro"/>
</dbReference>
<keyword evidence="4 12" id="KW-0378">Hydrolase</keyword>
<dbReference type="NCBIfam" id="TIGR00498">
    <property type="entry name" value="lexA"/>
    <property type="match status" value="1"/>
</dbReference>
<reference evidence="12 13" key="1">
    <citation type="submission" date="2015-02" db="EMBL/GenBank/DDBJ databases">
        <title>Improved understanding of the partial-nitritation anammox process through 23 genomes representing the majority of the microbial community.</title>
        <authorList>
            <person name="Speth D.R."/>
            <person name="In T Zandt M."/>
            <person name="Guerrero Cruz S."/>
            <person name="Jetten M.S."/>
            <person name="Dutilh B.E."/>
        </authorList>
    </citation>
    <scope>NUCLEOTIDE SEQUENCE [LARGE SCALE GENOMIC DNA]</scope>
    <source>
        <strain evidence="12">OLB21</strain>
    </source>
</reference>
<evidence type="ECO:0000256" key="2">
    <source>
        <dbReference type="ARBA" id="ARBA00022705"/>
    </source>
</evidence>
<dbReference type="PANTHER" id="PTHR33516">
    <property type="entry name" value="LEXA REPRESSOR"/>
    <property type="match status" value="1"/>
</dbReference>
<dbReference type="STRING" id="1617427.UZ20_WS6002000237"/>
<proteinExistence type="predicted"/>
<dbReference type="InterPro" id="IPR036388">
    <property type="entry name" value="WH-like_DNA-bd_sf"/>
</dbReference>
<dbReference type="PANTHER" id="PTHR33516:SF2">
    <property type="entry name" value="LEXA REPRESSOR-RELATED"/>
    <property type="match status" value="1"/>
</dbReference>
<feature type="domain" description="Peptidase S24/S26A/S26B/S26C" evidence="10">
    <location>
        <begin position="81"/>
        <end position="204"/>
    </location>
</feature>
<dbReference type="InterPro" id="IPR006199">
    <property type="entry name" value="LexA_DNA-bd_dom"/>
</dbReference>
<dbReference type="Pfam" id="PF01726">
    <property type="entry name" value="LexA_DNA_bind"/>
    <property type="match status" value="1"/>
</dbReference>
<dbReference type="AlphaFoldDB" id="A0A136KKH5"/>
<dbReference type="InterPro" id="IPR039418">
    <property type="entry name" value="LexA-like"/>
</dbReference>
<dbReference type="GO" id="GO:0009432">
    <property type="term" value="P:SOS response"/>
    <property type="evidence" value="ECO:0007669"/>
    <property type="project" value="UniProtKB-KW"/>
</dbReference>
<evidence type="ECO:0000256" key="8">
    <source>
        <dbReference type="ARBA" id="ARBA00023204"/>
    </source>
</evidence>
<dbReference type="Proteomes" id="UP000070449">
    <property type="component" value="Unassembled WGS sequence"/>
</dbReference>
<evidence type="ECO:0000259" key="11">
    <source>
        <dbReference type="Pfam" id="PF01726"/>
    </source>
</evidence>